<evidence type="ECO:0000313" key="3">
    <source>
        <dbReference type="Proteomes" id="UP000275267"/>
    </source>
</evidence>
<dbReference type="Proteomes" id="UP000275267">
    <property type="component" value="Unassembled WGS sequence"/>
</dbReference>
<evidence type="ECO:0000313" key="2">
    <source>
        <dbReference type="EMBL" id="RLN30658.1"/>
    </source>
</evidence>
<dbReference type="EMBL" id="PQIB02000003">
    <property type="protein sequence ID" value="RLN30658.1"/>
    <property type="molecule type" value="Genomic_DNA"/>
</dbReference>
<gene>
    <name evidence="2" type="ORF">C2845_PM05G35880</name>
</gene>
<evidence type="ECO:0000256" key="1">
    <source>
        <dbReference type="SAM" id="MobiDB-lite"/>
    </source>
</evidence>
<feature type="compositionally biased region" description="Basic residues" evidence="1">
    <location>
        <begin position="107"/>
        <end position="123"/>
    </location>
</feature>
<organism evidence="2 3">
    <name type="scientific">Panicum miliaceum</name>
    <name type="common">Proso millet</name>
    <name type="synonym">Broomcorn millet</name>
    <dbReference type="NCBI Taxonomy" id="4540"/>
    <lineage>
        <taxon>Eukaryota</taxon>
        <taxon>Viridiplantae</taxon>
        <taxon>Streptophyta</taxon>
        <taxon>Embryophyta</taxon>
        <taxon>Tracheophyta</taxon>
        <taxon>Spermatophyta</taxon>
        <taxon>Magnoliopsida</taxon>
        <taxon>Liliopsida</taxon>
        <taxon>Poales</taxon>
        <taxon>Poaceae</taxon>
        <taxon>PACMAD clade</taxon>
        <taxon>Panicoideae</taxon>
        <taxon>Panicodae</taxon>
        <taxon>Paniceae</taxon>
        <taxon>Panicinae</taxon>
        <taxon>Panicum</taxon>
        <taxon>Panicum sect. Panicum</taxon>
    </lineage>
</organism>
<feature type="region of interest" description="Disordered" evidence="1">
    <location>
        <begin position="1"/>
        <end position="39"/>
    </location>
</feature>
<reference evidence="3" key="1">
    <citation type="journal article" date="2019" name="Nat. Commun.">
        <title>The genome of broomcorn millet.</title>
        <authorList>
            <person name="Zou C."/>
            <person name="Miki D."/>
            <person name="Li D."/>
            <person name="Tang Q."/>
            <person name="Xiao L."/>
            <person name="Rajput S."/>
            <person name="Deng P."/>
            <person name="Jia W."/>
            <person name="Huang R."/>
            <person name="Zhang M."/>
            <person name="Sun Y."/>
            <person name="Hu J."/>
            <person name="Fu X."/>
            <person name="Schnable P.S."/>
            <person name="Li F."/>
            <person name="Zhang H."/>
            <person name="Feng B."/>
            <person name="Zhu X."/>
            <person name="Liu R."/>
            <person name="Schnable J.C."/>
            <person name="Zhu J.-K."/>
            <person name="Zhang H."/>
        </authorList>
    </citation>
    <scope>NUCLEOTIDE SEQUENCE [LARGE SCALE GENOMIC DNA]</scope>
</reference>
<proteinExistence type="predicted"/>
<name>A0A3L6T4X1_PANMI</name>
<accession>A0A3L6T4X1</accession>
<feature type="compositionally biased region" description="Basic and acidic residues" evidence="1">
    <location>
        <begin position="1"/>
        <end position="13"/>
    </location>
</feature>
<comment type="caution">
    <text evidence="2">The sequence shown here is derived from an EMBL/GenBank/DDBJ whole genome shotgun (WGS) entry which is preliminary data.</text>
</comment>
<feature type="region of interest" description="Disordered" evidence="1">
    <location>
        <begin position="98"/>
        <end position="123"/>
    </location>
</feature>
<keyword evidence="3" id="KW-1185">Reference proteome</keyword>
<dbReference type="AlphaFoldDB" id="A0A3L6T4X1"/>
<protein>
    <submittedName>
        <fullName evidence="2">Uncharacterized protein</fullName>
    </submittedName>
</protein>
<sequence>MRGDRLREPEARRATSGGGRPSGCRRRRGARGAMSGDQLREAERRMVRIVAAVVGARPWRTTSGTPEATGTARSPCRRAAWCRRRLFLRRSAAAGAAAAASSAARAGRPRHGPRGRAGYRRPRSGGWRRLWEAEAAAVGGQGGGGRLWELQRMEPEVGDGPIELAEWIREGWEREEKK</sequence>